<keyword evidence="3" id="KW-1185">Reference proteome</keyword>
<feature type="chain" id="PRO_5003024786" description="DUF3347 domain-containing protein" evidence="1">
    <location>
        <begin position="34"/>
        <end position="130"/>
    </location>
</feature>
<evidence type="ECO:0000256" key="1">
    <source>
        <dbReference type="SAM" id="SignalP"/>
    </source>
</evidence>
<dbReference type="PaxDb" id="537011-PREVCOP_03915"/>
<proteinExistence type="predicted"/>
<feature type="signal peptide" evidence="1">
    <location>
        <begin position="1"/>
        <end position="33"/>
    </location>
</feature>
<organism evidence="2 3">
    <name type="scientific">Segatella copri DSM 18205</name>
    <dbReference type="NCBI Taxonomy" id="537011"/>
    <lineage>
        <taxon>Bacteria</taxon>
        <taxon>Pseudomonadati</taxon>
        <taxon>Bacteroidota</taxon>
        <taxon>Bacteroidia</taxon>
        <taxon>Bacteroidales</taxon>
        <taxon>Prevotellaceae</taxon>
        <taxon>Segatella</taxon>
    </lineage>
</organism>
<evidence type="ECO:0000313" key="3">
    <source>
        <dbReference type="Proteomes" id="UP000004477"/>
    </source>
</evidence>
<sequence length="130" mass="14479">MCRTHKLKKGKKIMKKIMVLAVAMFAMATATFAADEETNATAAYNMNIKMSSLADALSLNIDQVEAVADVHKNFTADMMNAATAKGEERSAMIDKAVLKDLKYMHVILDNSQYRKYVMLLNTTLINRGLK</sequence>
<evidence type="ECO:0008006" key="4">
    <source>
        <dbReference type="Google" id="ProtNLM"/>
    </source>
</evidence>
<evidence type="ECO:0000313" key="2">
    <source>
        <dbReference type="EMBL" id="EFB36537.1"/>
    </source>
</evidence>
<protein>
    <recommendedName>
        <fullName evidence="4">DUF3347 domain-containing protein</fullName>
    </recommendedName>
</protein>
<comment type="caution">
    <text evidence="2">The sequence shown here is derived from an EMBL/GenBank/DDBJ whole genome shotgun (WGS) entry which is preliminary data.</text>
</comment>
<dbReference type="AlphaFoldDB" id="D1P9X1"/>
<reference evidence="2" key="1">
    <citation type="submission" date="2009-11" db="EMBL/GenBank/DDBJ databases">
        <authorList>
            <person name="Weinstock G."/>
            <person name="Sodergren E."/>
            <person name="Clifton S."/>
            <person name="Fulton L."/>
            <person name="Fulton B."/>
            <person name="Courtney L."/>
            <person name="Fronick C."/>
            <person name="Harrison M."/>
            <person name="Strong C."/>
            <person name="Farmer C."/>
            <person name="Delahaunty K."/>
            <person name="Markovic C."/>
            <person name="Hall O."/>
            <person name="Minx P."/>
            <person name="Tomlinson C."/>
            <person name="Mitreva M."/>
            <person name="Nelson J."/>
            <person name="Hou S."/>
            <person name="Wollam A."/>
            <person name="Pepin K.H."/>
            <person name="Johnson M."/>
            <person name="Bhonagiri V."/>
            <person name="Nash W.E."/>
            <person name="Warren W."/>
            <person name="Chinwalla A."/>
            <person name="Mardis E.R."/>
            <person name="Wilson R.K."/>
        </authorList>
    </citation>
    <scope>NUCLEOTIDE SEQUENCE [LARGE SCALE GENOMIC DNA]</scope>
    <source>
        <strain evidence="2">DSM 18205</strain>
    </source>
</reference>
<dbReference type="STRING" id="537011.PREVCOP_03915"/>
<dbReference type="Proteomes" id="UP000004477">
    <property type="component" value="Unassembled WGS sequence"/>
</dbReference>
<accession>D1P9X1</accession>
<dbReference type="EMBL" id="ACBX02000005">
    <property type="protein sequence ID" value="EFB36537.1"/>
    <property type="molecule type" value="Genomic_DNA"/>
</dbReference>
<gene>
    <name evidence="2" type="ORF">PREVCOP_03915</name>
</gene>
<keyword evidence="1" id="KW-0732">Signal</keyword>
<dbReference type="HOGENOM" id="CLU_166138_0_0_10"/>
<name>D1P9X1_9BACT</name>